<organism evidence="1 2">
    <name type="scientific">Austropuccinia psidii MF-1</name>
    <dbReference type="NCBI Taxonomy" id="1389203"/>
    <lineage>
        <taxon>Eukaryota</taxon>
        <taxon>Fungi</taxon>
        <taxon>Dikarya</taxon>
        <taxon>Basidiomycota</taxon>
        <taxon>Pucciniomycotina</taxon>
        <taxon>Pucciniomycetes</taxon>
        <taxon>Pucciniales</taxon>
        <taxon>Sphaerophragmiaceae</taxon>
        <taxon>Austropuccinia</taxon>
    </lineage>
</organism>
<evidence type="ECO:0000313" key="2">
    <source>
        <dbReference type="Proteomes" id="UP000765509"/>
    </source>
</evidence>
<name>A0A9Q3PRF6_9BASI</name>
<dbReference type="Proteomes" id="UP000765509">
    <property type="component" value="Unassembled WGS sequence"/>
</dbReference>
<protein>
    <submittedName>
        <fullName evidence="1">Uncharacterized protein</fullName>
    </submittedName>
</protein>
<reference evidence="1" key="1">
    <citation type="submission" date="2021-03" db="EMBL/GenBank/DDBJ databases">
        <title>Draft genome sequence of rust myrtle Austropuccinia psidii MF-1, a brazilian biotype.</title>
        <authorList>
            <person name="Quecine M.C."/>
            <person name="Pachon D.M.R."/>
            <person name="Bonatelli M.L."/>
            <person name="Correr F.H."/>
            <person name="Franceschini L.M."/>
            <person name="Leite T.F."/>
            <person name="Margarido G.R.A."/>
            <person name="Almeida C.A."/>
            <person name="Ferrarezi J.A."/>
            <person name="Labate C.A."/>
        </authorList>
    </citation>
    <scope>NUCLEOTIDE SEQUENCE</scope>
    <source>
        <strain evidence="1">MF-1</strain>
    </source>
</reference>
<sequence length="120" mass="13371">MDQCWRAHAPGGRPVYSSSEVPISRINNQGVVKMMRQIADSPTNPEAEESDKLDGEEVEVMNLLVGHSSSYSPIQPHEKKFHRDLIPGTPRNFQPFLSSVPPPLPGYCSFENEEISYSTA</sequence>
<proteinExistence type="predicted"/>
<dbReference type="EMBL" id="AVOT02088025">
    <property type="protein sequence ID" value="MBW0571354.1"/>
    <property type="molecule type" value="Genomic_DNA"/>
</dbReference>
<dbReference type="AlphaFoldDB" id="A0A9Q3PRF6"/>
<gene>
    <name evidence="1" type="ORF">O181_111069</name>
</gene>
<evidence type="ECO:0000313" key="1">
    <source>
        <dbReference type="EMBL" id="MBW0571354.1"/>
    </source>
</evidence>
<accession>A0A9Q3PRF6</accession>
<comment type="caution">
    <text evidence="1">The sequence shown here is derived from an EMBL/GenBank/DDBJ whole genome shotgun (WGS) entry which is preliminary data.</text>
</comment>
<keyword evidence="2" id="KW-1185">Reference proteome</keyword>